<sequence>MKKSNFILIIFAVIVLGGLLVYGKYYYQKTTDVDKDNQVIAFAQGFVVGNPDAPVVVEEFMSYLCGHCLNFTNDTFPPLKEKYVDSEQVQFHVFVMPPVELSAAALCAADQNNFLAFHDYFTGHVASELKTADDIKIMTQKSGLDMALFNECYDSDKFSATLAAWDKIYQQKNVTSTPTFFVNGQLISGNQPINVFESAIDQALGK</sequence>
<proteinExistence type="predicted"/>
<organism evidence="3 4">
    <name type="scientific">Candidatus Portnoybacteria bacterium CG10_big_fil_rev_8_21_14_0_10_44_7</name>
    <dbReference type="NCBI Taxonomy" id="1974816"/>
    <lineage>
        <taxon>Bacteria</taxon>
        <taxon>Candidatus Portnoyibacteriota</taxon>
    </lineage>
</organism>
<dbReference type="PANTHER" id="PTHR35891:SF3">
    <property type="entry name" value="THIOL:DISULFIDE INTERCHANGE PROTEIN DSBL"/>
    <property type="match status" value="1"/>
</dbReference>
<keyword evidence="1" id="KW-0812">Transmembrane</keyword>
<evidence type="ECO:0000256" key="1">
    <source>
        <dbReference type="SAM" id="Phobius"/>
    </source>
</evidence>
<dbReference type="Pfam" id="PF13462">
    <property type="entry name" value="Thioredoxin_4"/>
    <property type="match status" value="1"/>
</dbReference>
<dbReference type="EMBL" id="PFEA01000019">
    <property type="protein sequence ID" value="PJE59944.1"/>
    <property type="molecule type" value="Genomic_DNA"/>
</dbReference>
<reference evidence="4" key="1">
    <citation type="submission" date="2017-09" db="EMBL/GenBank/DDBJ databases">
        <title>Depth-based differentiation of microbial function through sediment-hosted aquifers and enrichment of novel symbionts in the deep terrestrial subsurface.</title>
        <authorList>
            <person name="Probst A.J."/>
            <person name="Ladd B."/>
            <person name="Jarett J.K."/>
            <person name="Geller-Mcgrath D.E."/>
            <person name="Sieber C.M.K."/>
            <person name="Emerson J.B."/>
            <person name="Anantharaman K."/>
            <person name="Thomas B.C."/>
            <person name="Malmstrom R."/>
            <person name="Stieglmeier M."/>
            <person name="Klingl A."/>
            <person name="Woyke T."/>
            <person name="Ryan C.M."/>
            <person name="Banfield J.F."/>
        </authorList>
    </citation>
    <scope>NUCLEOTIDE SEQUENCE [LARGE SCALE GENOMIC DNA]</scope>
</reference>
<accession>A0A2M8KJ46</accession>
<dbReference type="PANTHER" id="PTHR35891">
    <property type="entry name" value="THIOL:DISULFIDE INTERCHANGE PROTEIN DSBA"/>
    <property type="match status" value="1"/>
</dbReference>
<gene>
    <name evidence="3" type="ORF">COU85_01065</name>
</gene>
<dbReference type="AlphaFoldDB" id="A0A2M8KJ46"/>
<dbReference type="Proteomes" id="UP000231086">
    <property type="component" value="Unassembled WGS sequence"/>
</dbReference>
<dbReference type="InterPro" id="IPR050824">
    <property type="entry name" value="Thiol_disulfide_DsbA"/>
</dbReference>
<name>A0A2M8KJ46_9BACT</name>
<feature type="domain" description="Thioredoxin" evidence="2">
    <location>
        <begin position="19"/>
        <end position="205"/>
    </location>
</feature>
<comment type="caution">
    <text evidence="3">The sequence shown here is derived from an EMBL/GenBank/DDBJ whole genome shotgun (WGS) entry which is preliminary data.</text>
</comment>
<evidence type="ECO:0000313" key="4">
    <source>
        <dbReference type="Proteomes" id="UP000231086"/>
    </source>
</evidence>
<evidence type="ECO:0000313" key="3">
    <source>
        <dbReference type="EMBL" id="PJE59944.1"/>
    </source>
</evidence>
<dbReference type="InterPro" id="IPR012336">
    <property type="entry name" value="Thioredoxin-like_fold"/>
</dbReference>
<dbReference type="InterPro" id="IPR036249">
    <property type="entry name" value="Thioredoxin-like_sf"/>
</dbReference>
<dbReference type="Gene3D" id="3.40.30.10">
    <property type="entry name" value="Glutaredoxin"/>
    <property type="match status" value="1"/>
</dbReference>
<feature type="transmembrane region" description="Helical" evidence="1">
    <location>
        <begin position="6"/>
        <end position="27"/>
    </location>
</feature>
<dbReference type="InterPro" id="IPR013766">
    <property type="entry name" value="Thioredoxin_domain"/>
</dbReference>
<protein>
    <recommendedName>
        <fullName evidence="2">Thioredoxin domain-containing protein</fullName>
    </recommendedName>
</protein>
<evidence type="ECO:0000259" key="2">
    <source>
        <dbReference type="PROSITE" id="PS51352"/>
    </source>
</evidence>
<keyword evidence="1" id="KW-0472">Membrane</keyword>
<keyword evidence="1" id="KW-1133">Transmembrane helix</keyword>
<dbReference type="SUPFAM" id="SSF52833">
    <property type="entry name" value="Thioredoxin-like"/>
    <property type="match status" value="1"/>
</dbReference>
<dbReference type="PROSITE" id="PS51352">
    <property type="entry name" value="THIOREDOXIN_2"/>
    <property type="match status" value="1"/>
</dbReference>